<dbReference type="GO" id="GO:0008270">
    <property type="term" value="F:zinc ion binding"/>
    <property type="evidence" value="ECO:0007669"/>
    <property type="project" value="UniProtKB-KW"/>
</dbReference>
<dbReference type="SUPFAM" id="SSF57667">
    <property type="entry name" value="beta-beta-alpha zinc fingers"/>
    <property type="match status" value="1"/>
</dbReference>
<dbReference type="GO" id="GO:0031519">
    <property type="term" value="C:PcG protein complex"/>
    <property type="evidence" value="ECO:0007669"/>
    <property type="project" value="TreeGrafter"/>
</dbReference>
<dbReference type="InterPro" id="IPR036236">
    <property type="entry name" value="Znf_C2H2_sf"/>
</dbReference>
<feature type="domain" description="C2H2-type" evidence="9">
    <location>
        <begin position="47"/>
        <end position="76"/>
    </location>
</feature>
<dbReference type="FunFam" id="3.30.160.60:FF:000446">
    <property type="entry name" value="Zinc finger protein"/>
    <property type="match status" value="1"/>
</dbReference>
<evidence type="ECO:0000256" key="5">
    <source>
        <dbReference type="ARBA" id="ARBA00022833"/>
    </source>
</evidence>
<keyword evidence="6" id="KW-0539">Nucleus</keyword>
<feature type="region of interest" description="Disordered" evidence="8">
    <location>
        <begin position="94"/>
        <end position="127"/>
    </location>
</feature>
<dbReference type="GO" id="GO:0000981">
    <property type="term" value="F:DNA-binding transcription factor activity, RNA polymerase II-specific"/>
    <property type="evidence" value="ECO:0007669"/>
    <property type="project" value="TreeGrafter"/>
</dbReference>
<comment type="caution">
    <text evidence="10">The sequence shown here is derived from an EMBL/GenBank/DDBJ whole genome shotgun (WGS) entry which is preliminary data.</text>
</comment>
<proteinExistence type="predicted"/>
<protein>
    <recommendedName>
        <fullName evidence="9">C2H2-type domain-containing protein</fullName>
    </recommendedName>
</protein>
<dbReference type="EMBL" id="JARTCD010000004">
    <property type="protein sequence ID" value="KAJ8662545.1"/>
    <property type="molecule type" value="Genomic_DNA"/>
</dbReference>
<dbReference type="AlphaFoldDB" id="A0AAD7VBP2"/>
<name>A0AAD7VBP2_9FUNG</name>
<dbReference type="FunFam" id="3.30.160.60:FF:000744">
    <property type="entry name" value="zinc finger E-box-binding homeobox 1"/>
    <property type="match status" value="1"/>
</dbReference>
<dbReference type="InterPro" id="IPR013087">
    <property type="entry name" value="Znf_C2H2_type"/>
</dbReference>
<keyword evidence="5" id="KW-0862">Zinc</keyword>
<sequence>MDNQQPIQLPESRPNKRIYQCKFCNKAFAKPSALQPHIYTHTGERPYACHIPGCNRRFSVVSNLRRHFKVHGRKAAATAASNASACLRPLACSPPTTTSMHHQRQQQKQRQLSSSSSTTNNVKSLSPSLSVSNSFESWSFIDPQPLDTSHLQLQQSYGNLQTSISTSSSSIQTPPATSAVIMDRAFMPPSSTLFDVSIMDYDPASISTSAPSQTHSLYPGFDSWLSMPLMANLTQPSTATLGWYE</sequence>
<evidence type="ECO:0000256" key="8">
    <source>
        <dbReference type="SAM" id="MobiDB-lite"/>
    </source>
</evidence>
<dbReference type="SMART" id="SM00355">
    <property type="entry name" value="ZnF_C2H2"/>
    <property type="match status" value="2"/>
</dbReference>
<dbReference type="GO" id="GO:0000978">
    <property type="term" value="F:RNA polymerase II cis-regulatory region sequence-specific DNA binding"/>
    <property type="evidence" value="ECO:0007669"/>
    <property type="project" value="TreeGrafter"/>
</dbReference>
<evidence type="ECO:0000256" key="7">
    <source>
        <dbReference type="PROSITE-ProRule" id="PRU00042"/>
    </source>
</evidence>
<keyword evidence="11" id="KW-1185">Reference proteome</keyword>
<gene>
    <name evidence="10" type="ORF">O0I10_001506</name>
</gene>
<evidence type="ECO:0000256" key="3">
    <source>
        <dbReference type="ARBA" id="ARBA00022737"/>
    </source>
</evidence>
<evidence type="ECO:0000256" key="6">
    <source>
        <dbReference type="ARBA" id="ARBA00023242"/>
    </source>
</evidence>
<evidence type="ECO:0000256" key="4">
    <source>
        <dbReference type="ARBA" id="ARBA00022771"/>
    </source>
</evidence>
<dbReference type="PANTHER" id="PTHR14003">
    <property type="entry name" value="TRANSCRIPTIONAL REPRESSOR PROTEIN YY"/>
    <property type="match status" value="1"/>
</dbReference>
<evidence type="ECO:0000256" key="2">
    <source>
        <dbReference type="ARBA" id="ARBA00022723"/>
    </source>
</evidence>
<feature type="compositionally biased region" description="Low complexity" evidence="8">
    <location>
        <begin position="108"/>
        <end position="127"/>
    </location>
</feature>
<dbReference type="Proteomes" id="UP001234581">
    <property type="component" value="Unassembled WGS sequence"/>
</dbReference>
<evidence type="ECO:0000313" key="11">
    <source>
        <dbReference type="Proteomes" id="UP001234581"/>
    </source>
</evidence>
<evidence type="ECO:0000313" key="10">
    <source>
        <dbReference type="EMBL" id="KAJ8662545.1"/>
    </source>
</evidence>
<reference evidence="10 11" key="1">
    <citation type="submission" date="2023-03" db="EMBL/GenBank/DDBJ databases">
        <title>Genome sequence of Lichtheimia ornata CBS 291.66.</title>
        <authorList>
            <person name="Mohabir J.T."/>
            <person name="Shea T.P."/>
            <person name="Kurbessoian T."/>
            <person name="Berby B."/>
            <person name="Fontaine J."/>
            <person name="Livny J."/>
            <person name="Gnirke A."/>
            <person name="Stajich J.E."/>
            <person name="Cuomo C.A."/>
        </authorList>
    </citation>
    <scope>NUCLEOTIDE SEQUENCE [LARGE SCALE GENOMIC DNA]</scope>
    <source>
        <strain evidence="10">CBS 291.66</strain>
    </source>
</reference>
<dbReference type="GO" id="GO:0005667">
    <property type="term" value="C:transcription regulator complex"/>
    <property type="evidence" value="ECO:0007669"/>
    <property type="project" value="TreeGrafter"/>
</dbReference>
<accession>A0AAD7VBP2</accession>
<keyword evidence="4 7" id="KW-0863">Zinc-finger</keyword>
<dbReference type="PROSITE" id="PS50157">
    <property type="entry name" value="ZINC_FINGER_C2H2_2"/>
    <property type="match status" value="2"/>
</dbReference>
<dbReference type="Gene3D" id="3.30.160.60">
    <property type="entry name" value="Classic Zinc Finger"/>
    <property type="match status" value="2"/>
</dbReference>
<dbReference type="GO" id="GO:0000785">
    <property type="term" value="C:chromatin"/>
    <property type="evidence" value="ECO:0007669"/>
    <property type="project" value="TreeGrafter"/>
</dbReference>
<evidence type="ECO:0000259" key="9">
    <source>
        <dbReference type="PROSITE" id="PS50157"/>
    </source>
</evidence>
<keyword evidence="2" id="KW-0479">Metal-binding</keyword>
<dbReference type="PROSITE" id="PS00028">
    <property type="entry name" value="ZINC_FINGER_C2H2_1"/>
    <property type="match status" value="2"/>
</dbReference>
<keyword evidence="3" id="KW-0677">Repeat</keyword>
<evidence type="ECO:0000256" key="1">
    <source>
        <dbReference type="ARBA" id="ARBA00004123"/>
    </source>
</evidence>
<dbReference type="RefSeq" id="XP_058347458.1">
    <property type="nucleotide sequence ID" value="XM_058481601.1"/>
</dbReference>
<dbReference type="GeneID" id="83208924"/>
<organism evidence="10 11">
    <name type="scientific">Lichtheimia ornata</name>
    <dbReference type="NCBI Taxonomy" id="688661"/>
    <lineage>
        <taxon>Eukaryota</taxon>
        <taxon>Fungi</taxon>
        <taxon>Fungi incertae sedis</taxon>
        <taxon>Mucoromycota</taxon>
        <taxon>Mucoromycotina</taxon>
        <taxon>Mucoromycetes</taxon>
        <taxon>Mucorales</taxon>
        <taxon>Lichtheimiaceae</taxon>
        <taxon>Lichtheimia</taxon>
    </lineage>
</organism>
<comment type="subcellular location">
    <subcellularLocation>
        <location evidence="1">Nucleus</location>
    </subcellularLocation>
</comment>
<dbReference type="PANTHER" id="PTHR14003:SF19">
    <property type="entry name" value="YY2 TRANSCRIPTION FACTOR"/>
    <property type="match status" value="1"/>
</dbReference>
<dbReference type="Pfam" id="PF00096">
    <property type="entry name" value="zf-C2H2"/>
    <property type="match status" value="2"/>
</dbReference>
<feature type="domain" description="C2H2-type" evidence="9">
    <location>
        <begin position="19"/>
        <end position="46"/>
    </location>
</feature>